<sequence>MINTWKGLYSNPTQTNHTHLTVCISPPFTPPPPSTSICCLAVYSFGGPKSYEKPIIFRVRAYEFSSSTSNLMNILNLPKTLENSIRANYKYDLSKFATDALNIPFHKYQLIPNCTVTFNTSPQPESRFSFLPPSILNRDPSYRSGAKTYHGSLPEDGVLVTSQYSSLNSTIRVFDEISITGDEVYINDRGENEEGTEIVYGKEVWDGCGPYVCVRTDIEEKG</sequence>
<reference evidence="2" key="1">
    <citation type="journal article" date="2023" name="Commun. Biol.">
        <title>Genome analysis of Parmales, the sister group of diatoms, reveals the evolutionary specialization of diatoms from phago-mixotrophs to photoautotrophs.</title>
        <authorList>
            <person name="Ban H."/>
            <person name="Sato S."/>
            <person name="Yoshikawa S."/>
            <person name="Yamada K."/>
            <person name="Nakamura Y."/>
            <person name="Ichinomiya M."/>
            <person name="Sato N."/>
            <person name="Blanc-Mathieu R."/>
            <person name="Endo H."/>
            <person name="Kuwata A."/>
            <person name="Ogata H."/>
        </authorList>
    </citation>
    <scope>NUCLEOTIDE SEQUENCE [LARGE SCALE GENOMIC DNA]</scope>
</reference>
<protein>
    <submittedName>
        <fullName evidence="1">Uncharacterized protein</fullName>
    </submittedName>
</protein>
<evidence type="ECO:0000313" key="1">
    <source>
        <dbReference type="EMBL" id="GMI47415.1"/>
    </source>
</evidence>
<name>A0A9W7GNW6_9STRA</name>
<keyword evidence="2" id="KW-1185">Reference proteome</keyword>
<dbReference type="AlphaFoldDB" id="A0A9W7GNW6"/>
<gene>
    <name evidence="1" type="ORF">TrCOL_g3676</name>
</gene>
<comment type="caution">
    <text evidence="1">The sequence shown here is derived from an EMBL/GenBank/DDBJ whole genome shotgun (WGS) entry which is preliminary data.</text>
</comment>
<organism evidence="1 2">
    <name type="scientific">Triparma columacea</name>
    <dbReference type="NCBI Taxonomy" id="722753"/>
    <lineage>
        <taxon>Eukaryota</taxon>
        <taxon>Sar</taxon>
        <taxon>Stramenopiles</taxon>
        <taxon>Ochrophyta</taxon>
        <taxon>Bolidophyceae</taxon>
        <taxon>Parmales</taxon>
        <taxon>Triparmaceae</taxon>
        <taxon>Triparma</taxon>
    </lineage>
</organism>
<dbReference type="Proteomes" id="UP001165065">
    <property type="component" value="Unassembled WGS sequence"/>
</dbReference>
<dbReference type="OrthoDB" id="196066at2759"/>
<accession>A0A9W7GNW6</accession>
<dbReference type="EMBL" id="BRYA01000342">
    <property type="protein sequence ID" value="GMI47415.1"/>
    <property type="molecule type" value="Genomic_DNA"/>
</dbReference>
<proteinExistence type="predicted"/>
<evidence type="ECO:0000313" key="2">
    <source>
        <dbReference type="Proteomes" id="UP001165065"/>
    </source>
</evidence>